<evidence type="ECO:0000259" key="3">
    <source>
        <dbReference type="Pfam" id="PF24237"/>
    </source>
</evidence>
<proteinExistence type="predicted"/>
<accession>A0A7R8VLL3</accession>
<dbReference type="EMBL" id="OA567774">
    <property type="protein sequence ID" value="CAD7200782.1"/>
    <property type="molecule type" value="Genomic_DNA"/>
</dbReference>
<name>A0A7R8VLL3_TIMDO</name>
<evidence type="ECO:0000256" key="1">
    <source>
        <dbReference type="SAM" id="Coils"/>
    </source>
</evidence>
<feature type="coiled-coil region" evidence="1">
    <location>
        <begin position="73"/>
        <end position="100"/>
    </location>
</feature>
<protein>
    <recommendedName>
        <fullName evidence="3">INO80 complex subunit E N-terminal domain-containing protein</fullName>
    </recommendedName>
</protein>
<evidence type="ECO:0000313" key="4">
    <source>
        <dbReference type="EMBL" id="CAD7200782.1"/>
    </source>
</evidence>
<dbReference type="GO" id="GO:0006338">
    <property type="term" value="P:chromatin remodeling"/>
    <property type="evidence" value="ECO:0007669"/>
    <property type="project" value="InterPro"/>
</dbReference>
<feature type="compositionally biased region" description="Polar residues" evidence="2">
    <location>
        <begin position="256"/>
        <end position="265"/>
    </location>
</feature>
<feature type="compositionally biased region" description="Low complexity" evidence="2">
    <location>
        <begin position="200"/>
        <end position="221"/>
    </location>
</feature>
<sequence>MEVWRGLTIFGRLKKRTLSHRAMTFIPLRSMFKFTQYIWWSSWVEYGIEWRISYETVVGATYLMTDGWYTGSMEANSEELEEAQDQAINHKKLYRDLKRKIKYLIYEHECFQETLRKTRRSLLKVSRDRSFLLDQLLQYEKVDMSSSDSEETESSDDEASRPEPAKRKRPDSTAIGSLTQSSGKGQSSAKKRKPPPPSKTPKSNHAPSLQMLSGLPLSLLSDGHMTPEEVERHLEAKQTFMELLPEKAPPTVPTEMFSNEPSLDSESNEICELESSPSNLGEDCLSGDIIPD</sequence>
<feature type="region of interest" description="Disordered" evidence="2">
    <location>
        <begin position="246"/>
        <end position="292"/>
    </location>
</feature>
<reference evidence="4" key="1">
    <citation type="submission" date="2020-11" db="EMBL/GenBank/DDBJ databases">
        <authorList>
            <person name="Tran Van P."/>
        </authorList>
    </citation>
    <scope>NUCLEOTIDE SEQUENCE</scope>
</reference>
<evidence type="ECO:0000256" key="2">
    <source>
        <dbReference type="SAM" id="MobiDB-lite"/>
    </source>
</evidence>
<dbReference type="InterPro" id="IPR056515">
    <property type="entry name" value="INO80E_N"/>
</dbReference>
<dbReference type="InterPro" id="IPR026678">
    <property type="entry name" value="INO80E"/>
</dbReference>
<dbReference type="AlphaFoldDB" id="A0A7R8VLL3"/>
<dbReference type="GO" id="GO:0031011">
    <property type="term" value="C:Ino80 complex"/>
    <property type="evidence" value="ECO:0007669"/>
    <property type="project" value="InterPro"/>
</dbReference>
<keyword evidence="1" id="KW-0175">Coiled coil</keyword>
<organism evidence="4">
    <name type="scientific">Timema douglasi</name>
    <name type="common">Walking stick</name>
    <dbReference type="NCBI Taxonomy" id="61478"/>
    <lineage>
        <taxon>Eukaryota</taxon>
        <taxon>Metazoa</taxon>
        <taxon>Ecdysozoa</taxon>
        <taxon>Arthropoda</taxon>
        <taxon>Hexapoda</taxon>
        <taxon>Insecta</taxon>
        <taxon>Pterygota</taxon>
        <taxon>Neoptera</taxon>
        <taxon>Polyneoptera</taxon>
        <taxon>Phasmatodea</taxon>
        <taxon>Timematodea</taxon>
        <taxon>Timematoidea</taxon>
        <taxon>Timematidae</taxon>
        <taxon>Timema</taxon>
    </lineage>
</organism>
<dbReference type="PANTHER" id="PTHR21812">
    <property type="entry name" value="INO80 COMPLEX SUBUNIT E"/>
    <property type="match status" value="1"/>
</dbReference>
<dbReference type="Pfam" id="PF24237">
    <property type="entry name" value="INO80E"/>
    <property type="match status" value="1"/>
</dbReference>
<dbReference type="PANTHER" id="PTHR21812:SF1">
    <property type="entry name" value="INO80 COMPLEX SUBUNIT E"/>
    <property type="match status" value="1"/>
</dbReference>
<feature type="compositionally biased region" description="Acidic residues" evidence="2">
    <location>
        <begin position="148"/>
        <end position="157"/>
    </location>
</feature>
<gene>
    <name evidence="4" type="ORF">TDIB3V08_LOCUS6993</name>
</gene>
<feature type="region of interest" description="Disordered" evidence="2">
    <location>
        <begin position="142"/>
        <end position="227"/>
    </location>
</feature>
<feature type="domain" description="INO80 complex subunit E N-terminal" evidence="3">
    <location>
        <begin position="90"/>
        <end position="136"/>
    </location>
</feature>